<dbReference type="GO" id="GO:1902600">
    <property type="term" value="P:proton transmembrane transport"/>
    <property type="evidence" value="ECO:0007669"/>
    <property type="project" value="UniProtKB-KW"/>
</dbReference>
<dbReference type="InterPro" id="IPR032820">
    <property type="entry name" value="ATPase_put"/>
</dbReference>
<evidence type="ECO:0000313" key="5">
    <source>
        <dbReference type="Proteomes" id="UP000193391"/>
    </source>
</evidence>
<evidence type="ECO:0000256" key="3">
    <source>
        <dbReference type="SAM" id="Phobius"/>
    </source>
</evidence>
<reference evidence="4 5" key="1">
    <citation type="submission" date="2014-03" db="EMBL/GenBank/DDBJ databases">
        <title>The draft genome sequence of Thalassospira mesophila JCM 18969.</title>
        <authorList>
            <person name="Lai Q."/>
            <person name="Shao Z."/>
        </authorList>
    </citation>
    <scope>NUCLEOTIDE SEQUENCE [LARGE SCALE GENOMIC DNA]</scope>
    <source>
        <strain evidence="4 5">JCM 18969</strain>
    </source>
</reference>
<keyword evidence="3" id="KW-0812">Transmembrane</keyword>
<evidence type="ECO:0000256" key="2">
    <source>
        <dbReference type="SAM" id="MobiDB-lite"/>
    </source>
</evidence>
<organism evidence="4 5">
    <name type="scientific">Thalassospira mesophila</name>
    <dbReference type="NCBI Taxonomy" id="1293891"/>
    <lineage>
        <taxon>Bacteria</taxon>
        <taxon>Pseudomonadati</taxon>
        <taxon>Pseudomonadota</taxon>
        <taxon>Alphaproteobacteria</taxon>
        <taxon>Rhodospirillales</taxon>
        <taxon>Thalassospiraceae</taxon>
        <taxon>Thalassospira</taxon>
    </lineage>
</organism>
<keyword evidence="3" id="KW-1133">Transmembrane helix</keyword>
<protein>
    <recommendedName>
        <fullName evidence="1">ATP synthase protein I</fullName>
    </recommendedName>
</protein>
<keyword evidence="1" id="KW-0406">Ion transport</keyword>
<dbReference type="EMBL" id="JFKA01000002">
    <property type="protein sequence ID" value="OSQ39455.1"/>
    <property type="molecule type" value="Genomic_DNA"/>
</dbReference>
<proteinExistence type="inferred from homology"/>
<gene>
    <name evidence="4" type="ORF">TMES_05270</name>
</gene>
<comment type="caution">
    <text evidence="4">The sequence shown here is derived from an EMBL/GenBank/DDBJ whole genome shotgun (WGS) entry which is preliminary data.</text>
</comment>
<feature type="transmembrane region" description="Helical" evidence="3">
    <location>
        <begin position="44"/>
        <end position="66"/>
    </location>
</feature>
<sequence>MSEEKDRASLAELDRKLTAVAGRREEKRGPVSGGRKSSSAGMALGMRISAEMIAAVVVGLLIGWGLDRFFNTMPLLLVLFVILGAGAGGLNAYRAAKGYDSAIGLGRAMGKPKQGDKE</sequence>
<dbReference type="Pfam" id="PF09527">
    <property type="entry name" value="ATPase_gene1"/>
    <property type="match status" value="1"/>
</dbReference>
<dbReference type="GO" id="GO:0045259">
    <property type="term" value="C:proton-transporting ATP synthase complex"/>
    <property type="evidence" value="ECO:0007669"/>
    <property type="project" value="UniProtKB-UniRule"/>
</dbReference>
<keyword evidence="1 3" id="KW-0472">Membrane</keyword>
<dbReference type="InterPro" id="IPR016989">
    <property type="entry name" value="Atp1_alphaprobac"/>
</dbReference>
<dbReference type="PIRSF" id="PIRSF032126">
    <property type="entry name" value="F0F1_ATP_synthase_subunit_I"/>
    <property type="match status" value="1"/>
</dbReference>
<dbReference type="STRING" id="1293891.TMES_05270"/>
<dbReference type="Proteomes" id="UP000193391">
    <property type="component" value="Unassembled WGS sequence"/>
</dbReference>
<name>A0A1Y2L294_9PROT</name>
<dbReference type="RefSeq" id="WP_245835220.1">
    <property type="nucleotide sequence ID" value="NZ_JFKA01000002.1"/>
</dbReference>
<keyword evidence="5" id="KW-1185">Reference proteome</keyword>
<feature type="transmembrane region" description="Helical" evidence="3">
    <location>
        <begin position="72"/>
        <end position="93"/>
    </location>
</feature>
<accession>A0A1Y2L294</accession>
<evidence type="ECO:0000256" key="1">
    <source>
        <dbReference type="PIRNR" id="PIRNR032126"/>
    </source>
</evidence>
<evidence type="ECO:0000313" key="4">
    <source>
        <dbReference type="EMBL" id="OSQ39455.1"/>
    </source>
</evidence>
<comment type="similarity">
    <text evidence="1">Belongs to the bacterial AtpI family.</text>
</comment>
<keyword evidence="1" id="KW-0813">Transport</keyword>
<comment type="function">
    <text evidence="1">A possible function for this protein is to guide the assembly of the membrane sector of the ATPase enzyme complex.</text>
</comment>
<feature type="region of interest" description="Disordered" evidence="2">
    <location>
        <begin position="17"/>
        <end position="39"/>
    </location>
</feature>
<keyword evidence="1" id="KW-0375">Hydrogen ion transport</keyword>
<dbReference type="AlphaFoldDB" id="A0A1Y2L294"/>
<feature type="compositionally biased region" description="Basic and acidic residues" evidence="2">
    <location>
        <begin position="17"/>
        <end position="29"/>
    </location>
</feature>